<sequence length="385" mass="42876">MKDEAGGDYARVQEMNDGLKWPSIMVYQLVEEPIINIVSVTVAGQYHGIIDHSPNLREDLDRTYYKSFLHKQIRSFRSVLVRSELAGVGAAGDAFPLSEVPLSSRMRGIGFYAVTAFAAIMLLVLMLVAHPFMLLLDKHRRKFQHFVAKIWATITISPFFRVEFEGMENLPAPDTPAFISKTSIFVYPIIGWAMFLLGTIPLKSMDSRSQLECLKQCMDLVNKGASVFFFPEGTRGKDGKLGVFKKGAFSIASQTGAPVVPITIIGTGKITPPGLEGIVNSGSVKVIIHKPIEGDNPEILCNEARRRINDALQNFVCFCPVHKLYENFSTFQGSFMVTHVPIPMIHEELLQGFVVDFVKMKVGLIMLAWPSLAAWGMELAKELFE</sequence>
<keyword evidence="3" id="KW-0472">Membrane</keyword>
<organism evidence="5 6">
    <name type="scientific">Dillenia turbinata</name>
    <dbReference type="NCBI Taxonomy" id="194707"/>
    <lineage>
        <taxon>Eukaryota</taxon>
        <taxon>Viridiplantae</taxon>
        <taxon>Streptophyta</taxon>
        <taxon>Embryophyta</taxon>
        <taxon>Tracheophyta</taxon>
        <taxon>Spermatophyta</taxon>
        <taxon>Magnoliopsida</taxon>
        <taxon>eudicotyledons</taxon>
        <taxon>Gunneridae</taxon>
        <taxon>Pentapetalae</taxon>
        <taxon>Dilleniales</taxon>
        <taxon>Dilleniaceae</taxon>
        <taxon>Dillenia</taxon>
    </lineage>
</organism>
<reference evidence="5 6" key="1">
    <citation type="submission" date="2023-12" db="EMBL/GenBank/DDBJ databases">
        <title>A high-quality genome assembly for Dillenia turbinata (Dilleniales).</title>
        <authorList>
            <person name="Chanderbali A."/>
        </authorList>
    </citation>
    <scope>NUCLEOTIDE SEQUENCE [LARGE SCALE GENOMIC DNA]</scope>
    <source>
        <strain evidence="5">LSX21</strain>
        <tissue evidence="5">Leaf</tissue>
    </source>
</reference>
<keyword evidence="3" id="KW-1133">Transmembrane helix</keyword>
<keyword evidence="1" id="KW-0808">Transferase</keyword>
<keyword evidence="2 5" id="KW-0012">Acyltransferase</keyword>
<evidence type="ECO:0000259" key="4">
    <source>
        <dbReference type="SMART" id="SM00563"/>
    </source>
</evidence>
<dbReference type="PANTHER" id="PTHR10434:SF60">
    <property type="entry name" value="1-ACYL-SN-GLYCEROL-3-PHOSPHATE ACYLTRANSFERASE LPAT1, CHLOROPLASTIC"/>
    <property type="match status" value="1"/>
</dbReference>
<dbReference type="GO" id="GO:0003841">
    <property type="term" value="F:1-acylglycerol-3-phosphate O-acyltransferase activity"/>
    <property type="evidence" value="ECO:0007669"/>
    <property type="project" value="TreeGrafter"/>
</dbReference>
<keyword evidence="6" id="KW-1185">Reference proteome</keyword>
<dbReference type="InterPro" id="IPR002123">
    <property type="entry name" value="Plipid/glycerol_acylTrfase"/>
</dbReference>
<dbReference type="Proteomes" id="UP001370490">
    <property type="component" value="Unassembled WGS sequence"/>
</dbReference>
<dbReference type="SUPFAM" id="SSF69593">
    <property type="entry name" value="Glycerol-3-phosphate (1)-acyltransferase"/>
    <property type="match status" value="1"/>
</dbReference>
<dbReference type="Pfam" id="PF01553">
    <property type="entry name" value="Acyltransferase"/>
    <property type="match status" value="1"/>
</dbReference>
<dbReference type="PANTHER" id="PTHR10434">
    <property type="entry name" value="1-ACYL-SN-GLYCEROL-3-PHOSPHATE ACYLTRANSFERASE"/>
    <property type="match status" value="1"/>
</dbReference>
<evidence type="ECO:0000256" key="2">
    <source>
        <dbReference type="ARBA" id="ARBA00023315"/>
    </source>
</evidence>
<dbReference type="AlphaFoldDB" id="A0AAN8VXQ5"/>
<evidence type="ECO:0000256" key="1">
    <source>
        <dbReference type="ARBA" id="ARBA00022679"/>
    </source>
</evidence>
<feature type="transmembrane region" description="Helical" evidence="3">
    <location>
        <begin position="109"/>
        <end position="134"/>
    </location>
</feature>
<dbReference type="CDD" id="cd07989">
    <property type="entry name" value="LPLAT_AGPAT-like"/>
    <property type="match status" value="1"/>
</dbReference>
<keyword evidence="3" id="KW-0812">Transmembrane</keyword>
<feature type="transmembrane region" description="Helical" evidence="3">
    <location>
        <begin position="184"/>
        <end position="202"/>
    </location>
</feature>
<gene>
    <name evidence="5" type="ORF">RJ641_027682</name>
</gene>
<dbReference type="EMBL" id="JBAMMX010000004">
    <property type="protein sequence ID" value="KAK6942305.1"/>
    <property type="molecule type" value="Genomic_DNA"/>
</dbReference>
<feature type="domain" description="Phospholipid/glycerol acyltransferase" evidence="4">
    <location>
        <begin position="124"/>
        <end position="267"/>
    </location>
</feature>
<evidence type="ECO:0000256" key="3">
    <source>
        <dbReference type="SAM" id="Phobius"/>
    </source>
</evidence>
<accession>A0AAN8VXQ5</accession>
<protein>
    <submittedName>
        <fullName evidence="5">Phospholipid/glycerol acyltransferase</fullName>
    </submittedName>
</protein>
<evidence type="ECO:0000313" key="5">
    <source>
        <dbReference type="EMBL" id="KAK6942305.1"/>
    </source>
</evidence>
<evidence type="ECO:0000313" key="6">
    <source>
        <dbReference type="Proteomes" id="UP001370490"/>
    </source>
</evidence>
<comment type="caution">
    <text evidence="5">The sequence shown here is derived from an EMBL/GenBank/DDBJ whole genome shotgun (WGS) entry which is preliminary data.</text>
</comment>
<name>A0AAN8VXQ5_9MAGN</name>
<dbReference type="SMART" id="SM00563">
    <property type="entry name" value="PlsC"/>
    <property type="match status" value="1"/>
</dbReference>
<dbReference type="GO" id="GO:0006654">
    <property type="term" value="P:phosphatidic acid biosynthetic process"/>
    <property type="evidence" value="ECO:0007669"/>
    <property type="project" value="TreeGrafter"/>
</dbReference>
<proteinExistence type="predicted"/>